<protein>
    <submittedName>
        <fullName evidence="2">Uncharacterized protein</fullName>
    </submittedName>
</protein>
<dbReference type="Proteomes" id="UP000184499">
    <property type="component" value="Unassembled WGS sequence"/>
</dbReference>
<evidence type="ECO:0000313" key="3">
    <source>
        <dbReference type="Proteomes" id="UP000184499"/>
    </source>
</evidence>
<feature type="non-terminal residue" evidence="2">
    <location>
        <position position="59"/>
    </location>
</feature>
<name>A0A1L9UGL0_ASPBC</name>
<reference evidence="3" key="1">
    <citation type="journal article" date="2017" name="Genome Biol.">
        <title>Comparative genomics reveals high biological diversity and specific adaptations in the industrially and medically important fungal genus Aspergillus.</title>
        <authorList>
            <person name="de Vries R.P."/>
            <person name="Riley R."/>
            <person name="Wiebenga A."/>
            <person name="Aguilar-Osorio G."/>
            <person name="Amillis S."/>
            <person name="Uchima C.A."/>
            <person name="Anderluh G."/>
            <person name="Asadollahi M."/>
            <person name="Askin M."/>
            <person name="Barry K."/>
            <person name="Battaglia E."/>
            <person name="Bayram O."/>
            <person name="Benocci T."/>
            <person name="Braus-Stromeyer S.A."/>
            <person name="Caldana C."/>
            <person name="Canovas D."/>
            <person name="Cerqueira G.C."/>
            <person name="Chen F."/>
            <person name="Chen W."/>
            <person name="Choi C."/>
            <person name="Clum A."/>
            <person name="Dos Santos R.A."/>
            <person name="Damasio A.R."/>
            <person name="Diallinas G."/>
            <person name="Emri T."/>
            <person name="Fekete E."/>
            <person name="Flipphi M."/>
            <person name="Freyberg S."/>
            <person name="Gallo A."/>
            <person name="Gournas C."/>
            <person name="Habgood R."/>
            <person name="Hainaut M."/>
            <person name="Harispe M.L."/>
            <person name="Henrissat B."/>
            <person name="Hilden K.S."/>
            <person name="Hope R."/>
            <person name="Hossain A."/>
            <person name="Karabika E."/>
            <person name="Karaffa L."/>
            <person name="Karanyi Z."/>
            <person name="Krasevec N."/>
            <person name="Kuo A."/>
            <person name="Kusch H."/>
            <person name="LaButti K."/>
            <person name="Lagendijk E.L."/>
            <person name="Lapidus A."/>
            <person name="Levasseur A."/>
            <person name="Lindquist E."/>
            <person name="Lipzen A."/>
            <person name="Logrieco A.F."/>
            <person name="MacCabe A."/>
            <person name="Maekelae M.R."/>
            <person name="Malavazi I."/>
            <person name="Melin P."/>
            <person name="Meyer V."/>
            <person name="Mielnichuk N."/>
            <person name="Miskei M."/>
            <person name="Molnar A.P."/>
            <person name="Mule G."/>
            <person name="Ngan C.Y."/>
            <person name="Orejas M."/>
            <person name="Orosz E."/>
            <person name="Ouedraogo J.P."/>
            <person name="Overkamp K.M."/>
            <person name="Park H.-S."/>
            <person name="Perrone G."/>
            <person name="Piumi F."/>
            <person name="Punt P.J."/>
            <person name="Ram A.F."/>
            <person name="Ramon A."/>
            <person name="Rauscher S."/>
            <person name="Record E."/>
            <person name="Riano-Pachon D.M."/>
            <person name="Robert V."/>
            <person name="Roehrig J."/>
            <person name="Ruller R."/>
            <person name="Salamov A."/>
            <person name="Salih N.S."/>
            <person name="Samson R.A."/>
            <person name="Sandor E."/>
            <person name="Sanguinetti M."/>
            <person name="Schuetze T."/>
            <person name="Sepcic K."/>
            <person name="Shelest E."/>
            <person name="Sherlock G."/>
            <person name="Sophianopoulou V."/>
            <person name="Squina F.M."/>
            <person name="Sun H."/>
            <person name="Susca A."/>
            <person name="Todd R.B."/>
            <person name="Tsang A."/>
            <person name="Unkles S.E."/>
            <person name="van de Wiele N."/>
            <person name="van Rossen-Uffink D."/>
            <person name="Oliveira J.V."/>
            <person name="Vesth T.C."/>
            <person name="Visser J."/>
            <person name="Yu J.-H."/>
            <person name="Zhou M."/>
            <person name="Andersen M.R."/>
            <person name="Archer D.B."/>
            <person name="Baker S.E."/>
            <person name="Benoit I."/>
            <person name="Brakhage A.A."/>
            <person name="Braus G.H."/>
            <person name="Fischer R."/>
            <person name="Frisvad J.C."/>
            <person name="Goldman G.H."/>
            <person name="Houbraken J."/>
            <person name="Oakley B."/>
            <person name="Pocsi I."/>
            <person name="Scazzocchio C."/>
            <person name="Seiboth B."/>
            <person name="vanKuyk P.A."/>
            <person name="Wortman J."/>
            <person name="Dyer P.S."/>
            <person name="Grigoriev I.V."/>
        </authorList>
    </citation>
    <scope>NUCLEOTIDE SEQUENCE [LARGE SCALE GENOMIC DNA]</scope>
    <source>
        <strain evidence="3">CBS 101740 / IMI 381727 / IBT 21946</strain>
    </source>
</reference>
<dbReference type="GeneID" id="93577794"/>
<evidence type="ECO:0000256" key="1">
    <source>
        <dbReference type="SAM" id="MobiDB-lite"/>
    </source>
</evidence>
<evidence type="ECO:0000313" key="2">
    <source>
        <dbReference type="EMBL" id="OJJ70734.1"/>
    </source>
</evidence>
<feature type="region of interest" description="Disordered" evidence="1">
    <location>
        <begin position="39"/>
        <end position="59"/>
    </location>
</feature>
<dbReference type="RefSeq" id="XP_067477982.1">
    <property type="nucleotide sequence ID" value="XM_067625306.1"/>
</dbReference>
<feature type="compositionally biased region" description="Basic and acidic residues" evidence="1">
    <location>
        <begin position="47"/>
        <end position="59"/>
    </location>
</feature>
<gene>
    <name evidence="2" type="ORF">ASPBRDRAFT_44978</name>
</gene>
<proteinExistence type="predicted"/>
<dbReference type="VEuPathDB" id="FungiDB:ASPBRDRAFT_44978"/>
<organism evidence="2 3">
    <name type="scientific">Aspergillus brasiliensis (strain CBS 101740 / IMI 381727 / IBT 21946)</name>
    <dbReference type="NCBI Taxonomy" id="767769"/>
    <lineage>
        <taxon>Eukaryota</taxon>
        <taxon>Fungi</taxon>
        <taxon>Dikarya</taxon>
        <taxon>Ascomycota</taxon>
        <taxon>Pezizomycotina</taxon>
        <taxon>Eurotiomycetes</taxon>
        <taxon>Eurotiomycetidae</taxon>
        <taxon>Eurotiales</taxon>
        <taxon>Aspergillaceae</taxon>
        <taxon>Aspergillus</taxon>
        <taxon>Aspergillus subgen. Circumdati</taxon>
    </lineage>
</organism>
<accession>A0A1L9UGL0</accession>
<sequence>MARRAPGCLPKQTSSLPRVLQFGVEKLRIAFVSRLTHQSTLLNGSGPRKEKKEVENRDS</sequence>
<keyword evidence="3" id="KW-1185">Reference proteome</keyword>
<dbReference type="EMBL" id="KV878686">
    <property type="protein sequence ID" value="OJJ70734.1"/>
    <property type="molecule type" value="Genomic_DNA"/>
</dbReference>
<dbReference type="AlphaFoldDB" id="A0A1L9UGL0"/>